<organism evidence="1 2">
    <name type="scientific">Morganella morganii</name>
    <name type="common">Proteus morganii</name>
    <dbReference type="NCBI Taxonomy" id="582"/>
    <lineage>
        <taxon>Bacteria</taxon>
        <taxon>Pseudomonadati</taxon>
        <taxon>Pseudomonadota</taxon>
        <taxon>Gammaproteobacteria</taxon>
        <taxon>Enterobacterales</taxon>
        <taxon>Morganellaceae</taxon>
        <taxon>Morganella</taxon>
    </lineage>
</organism>
<evidence type="ECO:0000313" key="2">
    <source>
        <dbReference type="Proteomes" id="UP000650477"/>
    </source>
</evidence>
<dbReference type="STRING" id="582.AL531_03320"/>
<comment type="caution">
    <text evidence="1">The sequence shown here is derived from an EMBL/GenBank/DDBJ whole genome shotgun (WGS) entry which is preliminary data.</text>
</comment>
<reference evidence="1" key="1">
    <citation type="submission" date="2017-12" db="EMBL/GenBank/DDBJ databases">
        <title>Genome sequencing and analysis.</title>
        <authorList>
            <person name="Huang Y.-T."/>
        </authorList>
    </citation>
    <scope>NUCLEOTIDE SEQUENCE</scope>
    <source>
        <strain evidence="1">VGH116</strain>
    </source>
</reference>
<gene>
    <name evidence="1" type="ORF">CYG68_04755</name>
</gene>
<protein>
    <submittedName>
        <fullName evidence="1">Uncharacterized protein</fullName>
    </submittedName>
</protein>
<dbReference type="EMBL" id="PKLF01000003">
    <property type="protein sequence ID" value="MBE8611729.1"/>
    <property type="molecule type" value="Genomic_DNA"/>
</dbReference>
<accession>A0A0A2RQV4</accession>
<name>A0A0A2RQV4_MORMO</name>
<dbReference type="AlphaFoldDB" id="A0A0A2RQV4"/>
<evidence type="ECO:0000313" key="1">
    <source>
        <dbReference type="EMBL" id="MBE8611729.1"/>
    </source>
</evidence>
<proteinExistence type="predicted"/>
<dbReference type="Proteomes" id="UP000650477">
    <property type="component" value="Unassembled WGS sequence"/>
</dbReference>
<sequence>MHNTARADDRMYLNDNKDVCHKKHLPNPADMLKTAYRDRKPAKALKIAAFTVRRINKQFISGVHNV</sequence>